<evidence type="ECO:0000313" key="2">
    <source>
        <dbReference type="Proteomes" id="UP000095679"/>
    </source>
</evidence>
<name>A0A174IQC0_9FIRM</name>
<proteinExistence type="predicted"/>
<protein>
    <submittedName>
        <fullName evidence="1">Uncharacterized protein</fullName>
    </submittedName>
</protein>
<reference evidence="1 2" key="1">
    <citation type="submission" date="2015-09" db="EMBL/GenBank/DDBJ databases">
        <authorList>
            <consortium name="Pathogen Informatics"/>
        </authorList>
    </citation>
    <scope>NUCLEOTIDE SEQUENCE [LARGE SCALE GENOMIC DNA]</scope>
    <source>
        <strain evidence="1 2">2789STDY5834835</strain>
    </source>
</reference>
<dbReference type="AlphaFoldDB" id="A0A174IQC0"/>
<evidence type="ECO:0000313" key="1">
    <source>
        <dbReference type="EMBL" id="CUO88366.1"/>
    </source>
</evidence>
<sequence>MQRIGKWGCKKEFQIAKLLVLGSFWQKLDVGYDLSSV</sequence>
<organism evidence="1 2">
    <name type="scientific">Anaerobutyricum hallii</name>
    <dbReference type="NCBI Taxonomy" id="39488"/>
    <lineage>
        <taxon>Bacteria</taxon>
        <taxon>Bacillati</taxon>
        <taxon>Bacillota</taxon>
        <taxon>Clostridia</taxon>
        <taxon>Lachnospirales</taxon>
        <taxon>Lachnospiraceae</taxon>
        <taxon>Anaerobutyricum</taxon>
    </lineage>
</organism>
<accession>A0A174IQC0</accession>
<gene>
    <name evidence="1" type="ORF">ERS852450_02598</name>
</gene>
<dbReference type="Proteomes" id="UP000095679">
    <property type="component" value="Unassembled WGS sequence"/>
</dbReference>
<dbReference type="EMBL" id="CYZL01000028">
    <property type="protein sequence ID" value="CUO88366.1"/>
    <property type="molecule type" value="Genomic_DNA"/>
</dbReference>